<dbReference type="InterPro" id="IPR013320">
    <property type="entry name" value="ConA-like_dom_sf"/>
</dbReference>
<proteinExistence type="predicted"/>
<dbReference type="PROSITE" id="PS50188">
    <property type="entry name" value="B302_SPRY"/>
    <property type="match status" value="1"/>
</dbReference>
<reference evidence="2" key="1">
    <citation type="submission" date="2021-01" db="EMBL/GenBank/DDBJ databases">
        <authorList>
            <person name="Corre E."/>
            <person name="Pelletier E."/>
            <person name="Niang G."/>
            <person name="Scheremetjew M."/>
            <person name="Finn R."/>
            <person name="Kale V."/>
            <person name="Holt S."/>
            <person name="Cochrane G."/>
            <person name="Meng A."/>
            <person name="Brown T."/>
            <person name="Cohen L."/>
        </authorList>
    </citation>
    <scope>NUCLEOTIDE SEQUENCE</scope>
    <source>
        <strain evidence="2">NIES-381</strain>
    </source>
</reference>
<dbReference type="SUPFAM" id="SSF49899">
    <property type="entry name" value="Concanavalin A-like lectins/glucanases"/>
    <property type="match status" value="1"/>
</dbReference>
<accession>A0A7S1NHQ0</accession>
<dbReference type="Gene3D" id="2.60.120.920">
    <property type="match status" value="1"/>
</dbReference>
<sequence length="164" mass="17705">MLIPFQIDQTLVHPGVRIEDGIATKETNGGWGTLRATKSLSPGNHQWGGKILDQGEGADGSGLMVGLLPNFVGSSNTLSYGTKYISELGGWCFSRAGQTYGNWKCEKLPFGTGAVVEFDADFSTNTITITNGRDKAVGHVPMLRDIETFPALSLYYLNQKVAFV</sequence>
<name>A0A7S1NHQ0_9EUGL</name>
<dbReference type="EMBL" id="HBGA01084885">
    <property type="protein sequence ID" value="CAD9020514.1"/>
    <property type="molecule type" value="Transcribed_RNA"/>
</dbReference>
<evidence type="ECO:0000313" key="2">
    <source>
        <dbReference type="EMBL" id="CAD9020514.1"/>
    </source>
</evidence>
<dbReference type="AlphaFoldDB" id="A0A7S1NHQ0"/>
<gene>
    <name evidence="2" type="ORF">EGYM00392_LOCUS31629</name>
</gene>
<dbReference type="InterPro" id="IPR001870">
    <property type="entry name" value="B30.2/SPRY"/>
</dbReference>
<dbReference type="InterPro" id="IPR043136">
    <property type="entry name" value="B30.2/SPRY_sf"/>
</dbReference>
<feature type="domain" description="B30.2/SPRY" evidence="1">
    <location>
        <begin position="1"/>
        <end position="164"/>
    </location>
</feature>
<organism evidence="2">
    <name type="scientific">Eutreptiella gymnastica</name>
    <dbReference type="NCBI Taxonomy" id="73025"/>
    <lineage>
        <taxon>Eukaryota</taxon>
        <taxon>Discoba</taxon>
        <taxon>Euglenozoa</taxon>
        <taxon>Euglenida</taxon>
        <taxon>Spirocuta</taxon>
        <taxon>Euglenophyceae</taxon>
        <taxon>Eutreptiales</taxon>
        <taxon>Eutreptiaceae</taxon>
        <taxon>Eutreptiella</taxon>
    </lineage>
</organism>
<protein>
    <recommendedName>
        <fullName evidence="1">B30.2/SPRY domain-containing protein</fullName>
    </recommendedName>
</protein>
<evidence type="ECO:0000259" key="1">
    <source>
        <dbReference type="PROSITE" id="PS50188"/>
    </source>
</evidence>